<evidence type="ECO:0000313" key="2">
    <source>
        <dbReference type="EMBL" id="MED6111599.1"/>
    </source>
</evidence>
<sequence length="336" mass="36621">MYSVEFHPDRGDVISDTFAGSNTVAASMVSGEEAETSPAGRGGANSNLELLADPKNHQLEEDVSSYSLGLDPAFYEAQIERERVEASDNSCPFPPGFGPCSDQNHVHRTLARAQNLSFVDAVRGTNEGVCGSECLSESVPLTEKGSSAIDGEETASDETRYKINEQAFKSAREGRGFTDSIDAEFSSALKGGSKPLGEELQERPDESDAGVAIPDSVDTCVNFHDVGHGDPDLTRPVVDESRAIDDNEHSGQTDSLCDEISDEDDSEEVEVTREIWSSGGVSFVSSDEEELVDRLTNRRKGGRNRSKKQRQYWKPNCIKGRTLATRTLKSCSRLWL</sequence>
<proteinExistence type="predicted"/>
<reference evidence="2 3" key="1">
    <citation type="journal article" date="2023" name="Plants (Basel)">
        <title>Bridging the Gap: Combining Genomics and Transcriptomics Approaches to Understand Stylosanthes scabra, an Orphan Legume from the Brazilian Caatinga.</title>
        <authorList>
            <person name="Ferreira-Neto J.R.C."/>
            <person name="da Silva M.D."/>
            <person name="Binneck E."/>
            <person name="de Melo N.F."/>
            <person name="da Silva R.H."/>
            <person name="de Melo A.L.T.M."/>
            <person name="Pandolfi V."/>
            <person name="Bustamante F.O."/>
            <person name="Brasileiro-Vidal A.C."/>
            <person name="Benko-Iseppon A.M."/>
        </authorList>
    </citation>
    <scope>NUCLEOTIDE SEQUENCE [LARGE SCALE GENOMIC DNA]</scope>
    <source>
        <tissue evidence="2">Leaves</tissue>
    </source>
</reference>
<feature type="region of interest" description="Disordered" evidence="1">
    <location>
        <begin position="243"/>
        <end position="264"/>
    </location>
</feature>
<evidence type="ECO:0000313" key="3">
    <source>
        <dbReference type="Proteomes" id="UP001341840"/>
    </source>
</evidence>
<comment type="caution">
    <text evidence="2">The sequence shown here is derived from an EMBL/GenBank/DDBJ whole genome shotgun (WGS) entry which is preliminary data.</text>
</comment>
<dbReference type="EMBL" id="JASCZI010000401">
    <property type="protein sequence ID" value="MED6111599.1"/>
    <property type="molecule type" value="Genomic_DNA"/>
</dbReference>
<keyword evidence="3" id="KW-1185">Reference proteome</keyword>
<feature type="region of interest" description="Disordered" evidence="1">
    <location>
        <begin position="188"/>
        <end position="213"/>
    </location>
</feature>
<name>A0ABU6QI96_9FABA</name>
<dbReference type="Proteomes" id="UP001341840">
    <property type="component" value="Unassembled WGS sequence"/>
</dbReference>
<evidence type="ECO:0000256" key="1">
    <source>
        <dbReference type="SAM" id="MobiDB-lite"/>
    </source>
</evidence>
<protein>
    <submittedName>
        <fullName evidence="2">Uncharacterized protein</fullName>
    </submittedName>
</protein>
<accession>A0ABU6QI96</accession>
<organism evidence="2 3">
    <name type="scientific">Stylosanthes scabra</name>
    <dbReference type="NCBI Taxonomy" id="79078"/>
    <lineage>
        <taxon>Eukaryota</taxon>
        <taxon>Viridiplantae</taxon>
        <taxon>Streptophyta</taxon>
        <taxon>Embryophyta</taxon>
        <taxon>Tracheophyta</taxon>
        <taxon>Spermatophyta</taxon>
        <taxon>Magnoliopsida</taxon>
        <taxon>eudicotyledons</taxon>
        <taxon>Gunneridae</taxon>
        <taxon>Pentapetalae</taxon>
        <taxon>rosids</taxon>
        <taxon>fabids</taxon>
        <taxon>Fabales</taxon>
        <taxon>Fabaceae</taxon>
        <taxon>Papilionoideae</taxon>
        <taxon>50 kb inversion clade</taxon>
        <taxon>dalbergioids sensu lato</taxon>
        <taxon>Dalbergieae</taxon>
        <taxon>Pterocarpus clade</taxon>
        <taxon>Stylosanthes</taxon>
    </lineage>
</organism>
<feature type="compositionally biased region" description="Basic and acidic residues" evidence="1">
    <location>
        <begin position="196"/>
        <end position="206"/>
    </location>
</feature>
<gene>
    <name evidence="2" type="ORF">PIB30_053663</name>
</gene>